<evidence type="ECO:0000313" key="1">
    <source>
        <dbReference type="EMBL" id="KAB2595572.1"/>
    </source>
</evidence>
<organism evidence="1 2">
    <name type="scientific">Pyrus ussuriensis x Pyrus communis</name>
    <dbReference type="NCBI Taxonomy" id="2448454"/>
    <lineage>
        <taxon>Eukaryota</taxon>
        <taxon>Viridiplantae</taxon>
        <taxon>Streptophyta</taxon>
        <taxon>Embryophyta</taxon>
        <taxon>Tracheophyta</taxon>
        <taxon>Spermatophyta</taxon>
        <taxon>Magnoliopsida</taxon>
        <taxon>eudicotyledons</taxon>
        <taxon>Gunneridae</taxon>
        <taxon>Pentapetalae</taxon>
        <taxon>rosids</taxon>
        <taxon>fabids</taxon>
        <taxon>Rosales</taxon>
        <taxon>Rosaceae</taxon>
        <taxon>Amygdaloideae</taxon>
        <taxon>Maleae</taxon>
        <taxon>Pyrus</taxon>
    </lineage>
</organism>
<sequence length="121" mass="12800">MARIGLGLVWAMERVVRASRGAGQPAWPAAWVIWPAAAITAVDWVSCLNLLWQLLQFGPPALGGDGNGSKGYSLRPRGGCYIVVMVITTLRNGGAPVAIVLNLEDSLREATSSSPFSNPNP</sequence>
<keyword evidence="2" id="KW-1185">Reference proteome</keyword>
<gene>
    <name evidence="1" type="ORF">D8674_031022</name>
</gene>
<comment type="caution">
    <text evidence="1">The sequence shown here is derived from an EMBL/GenBank/DDBJ whole genome shotgun (WGS) entry which is preliminary data.</text>
</comment>
<evidence type="ECO:0000313" key="2">
    <source>
        <dbReference type="Proteomes" id="UP000327157"/>
    </source>
</evidence>
<protein>
    <submittedName>
        <fullName evidence="1">Uncharacterized protein</fullName>
    </submittedName>
</protein>
<dbReference type="AlphaFoldDB" id="A0A5N5F2T6"/>
<reference evidence="1 2" key="1">
    <citation type="submission" date="2019-09" db="EMBL/GenBank/DDBJ databases">
        <authorList>
            <person name="Ou C."/>
        </authorList>
    </citation>
    <scope>NUCLEOTIDE SEQUENCE [LARGE SCALE GENOMIC DNA]</scope>
    <source>
        <strain evidence="1">S2</strain>
        <tissue evidence="1">Leaf</tissue>
    </source>
</reference>
<dbReference type="EMBL" id="SMOL01000781">
    <property type="protein sequence ID" value="KAB2595572.1"/>
    <property type="molecule type" value="Genomic_DNA"/>
</dbReference>
<reference evidence="1 2" key="3">
    <citation type="submission" date="2019-11" db="EMBL/GenBank/DDBJ databases">
        <title>A de novo genome assembly of a pear dwarfing rootstock.</title>
        <authorList>
            <person name="Wang F."/>
            <person name="Wang J."/>
            <person name="Li S."/>
            <person name="Zhang Y."/>
            <person name="Fang M."/>
            <person name="Ma L."/>
            <person name="Zhao Y."/>
            <person name="Jiang S."/>
        </authorList>
    </citation>
    <scope>NUCLEOTIDE SEQUENCE [LARGE SCALE GENOMIC DNA]</scope>
    <source>
        <strain evidence="1">S2</strain>
        <tissue evidence="1">Leaf</tissue>
    </source>
</reference>
<accession>A0A5N5F2T6</accession>
<proteinExistence type="predicted"/>
<dbReference type="Proteomes" id="UP000327157">
    <property type="component" value="Chromosome 7"/>
</dbReference>
<name>A0A5N5F2T6_9ROSA</name>
<reference evidence="2" key="2">
    <citation type="submission" date="2019-10" db="EMBL/GenBank/DDBJ databases">
        <title>A de novo genome assembly of a pear dwarfing rootstock.</title>
        <authorList>
            <person name="Wang F."/>
            <person name="Wang J."/>
            <person name="Li S."/>
            <person name="Zhang Y."/>
            <person name="Fang M."/>
            <person name="Ma L."/>
            <person name="Zhao Y."/>
            <person name="Jiang S."/>
        </authorList>
    </citation>
    <scope>NUCLEOTIDE SEQUENCE [LARGE SCALE GENOMIC DNA]</scope>
</reference>